<dbReference type="STRING" id="4999.A0A1Y1UST5"/>
<dbReference type="GO" id="GO:1990316">
    <property type="term" value="C:Atg1/ULK1 kinase complex"/>
    <property type="evidence" value="ECO:0007669"/>
    <property type="project" value="InterPro"/>
</dbReference>
<dbReference type="PANTHER" id="PTHR13430">
    <property type="match status" value="1"/>
</dbReference>
<feature type="region of interest" description="Disordered" evidence="4">
    <location>
        <begin position="304"/>
        <end position="338"/>
    </location>
</feature>
<evidence type="ECO:0000256" key="3">
    <source>
        <dbReference type="RuleBase" id="RU361214"/>
    </source>
</evidence>
<dbReference type="InParanoid" id="A0A1Y1UST5"/>
<comment type="similarity">
    <text evidence="1 3">Belongs to the ATG13 family. Fungi subfamily.</text>
</comment>
<dbReference type="GO" id="GO:0034727">
    <property type="term" value="P:piecemeal microautophagy of the nucleus"/>
    <property type="evidence" value="ECO:0007669"/>
    <property type="project" value="TreeGrafter"/>
</dbReference>
<name>A0A1Y1UST5_9TREE</name>
<feature type="compositionally biased region" description="Polar residues" evidence="4">
    <location>
        <begin position="1"/>
        <end position="14"/>
    </location>
</feature>
<dbReference type="RefSeq" id="XP_021874757.1">
    <property type="nucleotide sequence ID" value="XM_022018994.1"/>
</dbReference>
<dbReference type="OrthoDB" id="70161at2759"/>
<feature type="region of interest" description="Disordered" evidence="4">
    <location>
        <begin position="564"/>
        <end position="729"/>
    </location>
</feature>
<feature type="compositionally biased region" description="Low complexity" evidence="4">
    <location>
        <begin position="581"/>
        <end position="590"/>
    </location>
</feature>
<feature type="domain" description="Autophagy-related protein 13 N-terminal" evidence="5">
    <location>
        <begin position="46"/>
        <end position="277"/>
    </location>
</feature>
<organism evidence="6 7">
    <name type="scientific">Kockovaella imperatae</name>
    <dbReference type="NCBI Taxonomy" id="4999"/>
    <lineage>
        <taxon>Eukaryota</taxon>
        <taxon>Fungi</taxon>
        <taxon>Dikarya</taxon>
        <taxon>Basidiomycota</taxon>
        <taxon>Agaricomycotina</taxon>
        <taxon>Tremellomycetes</taxon>
        <taxon>Tremellales</taxon>
        <taxon>Cuniculitremaceae</taxon>
        <taxon>Kockovaella</taxon>
    </lineage>
</organism>
<dbReference type="Gene3D" id="3.30.900.10">
    <property type="entry name" value="HORMA domain"/>
    <property type="match status" value="1"/>
</dbReference>
<feature type="region of interest" description="Disordered" evidence="4">
    <location>
        <begin position="1"/>
        <end position="35"/>
    </location>
</feature>
<feature type="compositionally biased region" description="Low complexity" evidence="4">
    <location>
        <begin position="656"/>
        <end position="665"/>
    </location>
</feature>
<feature type="compositionally biased region" description="Low complexity" evidence="4">
    <location>
        <begin position="22"/>
        <end position="35"/>
    </location>
</feature>
<evidence type="ECO:0000256" key="4">
    <source>
        <dbReference type="SAM" id="MobiDB-lite"/>
    </source>
</evidence>
<reference evidence="6 7" key="1">
    <citation type="submission" date="2017-03" db="EMBL/GenBank/DDBJ databases">
        <title>Widespread Adenine N6-methylation of Active Genes in Fungi.</title>
        <authorList>
            <consortium name="DOE Joint Genome Institute"/>
            <person name="Mondo S.J."/>
            <person name="Dannebaum R.O."/>
            <person name="Kuo R.C."/>
            <person name="Louie K.B."/>
            <person name="Bewick A.J."/>
            <person name="Labutti K."/>
            <person name="Haridas S."/>
            <person name="Kuo A."/>
            <person name="Salamov A."/>
            <person name="Ahrendt S.R."/>
            <person name="Lau R."/>
            <person name="Bowen B.P."/>
            <person name="Lipzen A."/>
            <person name="Sullivan W."/>
            <person name="Andreopoulos W.B."/>
            <person name="Clum A."/>
            <person name="Lindquist E."/>
            <person name="Daum C."/>
            <person name="Northen T.R."/>
            <person name="Ramamoorthy G."/>
            <person name="Schmitz R.J."/>
            <person name="Gryganskyi A."/>
            <person name="Culley D."/>
            <person name="Magnuson J."/>
            <person name="James T.Y."/>
            <person name="O'Malley M.A."/>
            <person name="Stajich J.E."/>
            <person name="Spatafora J.W."/>
            <person name="Visel A."/>
            <person name="Grigoriev I.V."/>
        </authorList>
    </citation>
    <scope>NUCLEOTIDE SEQUENCE [LARGE SCALE GENOMIC DNA]</scope>
    <source>
        <strain evidence="6 7">NRRL Y-17943</strain>
    </source>
</reference>
<feature type="compositionally biased region" description="Polar residues" evidence="4">
    <location>
        <begin position="379"/>
        <end position="388"/>
    </location>
</feature>
<comment type="caution">
    <text evidence="6">The sequence shown here is derived from an EMBL/GenBank/DDBJ whole genome shotgun (WGS) entry which is preliminary data.</text>
</comment>
<evidence type="ECO:0000313" key="7">
    <source>
        <dbReference type="Proteomes" id="UP000193218"/>
    </source>
</evidence>
<dbReference type="GeneID" id="33560803"/>
<accession>A0A1Y1UST5</accession>
<feature type="compositionally biased region" description="Polar residues" evidence="4">
    <location>
        <begin position="398"/>
        <end position="420"/>
    </location>
</feature>
<dbReference type="GO" id="GO:0000423">
    <property type="term" value="P:mitophagy"/>
    <property type="evidence" value="ECO:0007669"/>
    <property type="project" value="TreeGrafter"/>
</dbReference>
<dbReference type="InterPro" id="IPR036570">
    <property type="entry name" value="HORMA_dom_sf"/>
</dbReference>
<dbReference type="GO" id="GO:0034497">
    <property type="term" value="P:protein localization to phagophore assembly site"/>
    <property type="evidence" value="ECO:0007669"/>
    <property type="project" value="TreeGrafter"/>
</dbReference>
<dbReference type="InterPro" id="IPR018731">
    <property type="entry name" value="Atg13_N"/>
</dbReference>
<dbReference type="Proteomes" id="UP000193218">
    <property type="component" value="Unassembled WGS sequence"/>
</dbReference>
<evidence type="ECO:0000256" key="2">
    <source>
        <dbReference type="ARBA" id="ARBA00023006"/>
    </source>
</evidence>
<evidence type="ECO:0000259" key="5">
    <source>
        <dbReference type="Pfam" id="PF10033"/>
    </source>
</evidence>
<feature type="region of interest" description="Disordered" evidence="4">
    <location>
        <begin position="512"/>
        <end position="551"/>
    </location>
</feature>
<evidence type="ECO:0000256" key="1">
    <source>
        <dbReference type="ARBA" id="ARBA00005246"/>
    </source>
</evidence>
<dbReference type="FunCoup" id="A0A1Y1UST5">
    <property type="interactions" value="63"/>
</dbReference>
<dbReference type="GO" id="GO:0000407">
    <property type="term" value="C:phagophore assembly site"/>
    <property type="evidence" value="ECO:0007669"/>
    <property type="project" value="TreeGrafter"/>
</dbReference>
<sequence>MARPANTQRSSSNPSPVPLLQSPSRDAGSASSSVVAAGPSRSDQIVHRYYLKTVAVLVEGRLTHYSKQDKKDKWFNLTIPDVDLHRADLAIYKSISNYDAEYRIPPLLIAFILDTSDLTSGQALMWSKAGAKYTLDPSGKGKGKANGIVLERWTLNASTPDSSSSMAPHTAYRLGIIHFRALFALVRLLPAYRLFRRLRRANSGLRLGIKLWGPEGYTNDAAWQVMERGLIGLGVGLDQLALAGAPAEVTEVYEPPETDLFGTKFGLRVEYRPEVDFSAEDMESILSEKFVDMDEEWFKPTVTASRKVSAPTPIPSTSPIPQRQTATGASGRSTSSRWGSLVEGLPFATPLGTSPSSIPSGAAVAARRLSGHSVHPFNASPSTSQLRQTPPIRPGSSVGRNSSFLSQSGRSFTHAQLANMSPSPPIPSPISPSSLSFTKQPIPRPVGATSPGTSPQVVKRLTSQNSTLLRRTSTRTSQESGLRHSVAGPDDDEIQSFLQSLDAIPQPSMIASQAVHASRSHLPSASSSVSVPSAPSSPAMQASGETRAPMTRQQVDDALKQMMGSFNVSPPRPSLGLLSASRPISSIRRPVTAAQSPPERPSDATPGPRSLPGSERPAKSPAITALLSPQTTGSSAGGSRRGPVLLRGGFEPHFKTSTSSSPSHSPIRDFARLGLGTTTGSRSRKTPGQRTAPSSFGGPVGDNDEERGRRGGPLSDKGEETGESTDPWL</sequence>
<dbReference type="GO" id="GO:0005829">
    <property type="term" value="C:cytosol"/>
    <property type="evidence" value="ECO:0007669"/>
    <property type="project" value="TreeGrafter"/>
</dbReference>
<dbReference type="AlphaFoldDB" id="A0A1Y1UST5"/>
<dbReference type="PANTHER" id="PTHR13430:SF4">
    <property type="entry name" value="AUTOPHAGY-RELATED PROTEIN 13"/>
    <property type="match status" value="1"/>
</dbReference>
<keyword evidence="7" id="KW-1185">Reference proteome</keyword>
<feature type="compositionally biased region" description="Low complexity" evidence="4">
    <location>
        <begin position="520"/>
        <end position="543"/>
    </location>
</feature>
<dbReference type="EMBL" id="NBSH01000001">
    <property type="protein sequence ID" value="ORX41078.1"/>
    <property type="molecule type" value="Genomic_DNA"/>
</dbReference>
<feature type="compositionally biased region" description="Low complexity" evidence="4">
    <location>
        <begin position="319"/>
        <end position="338"/>
    </location>
</feature>
<protein>
    <recommendedName>
        <fullName evidence="3">Autophagy-related protein 13</fullName>
    </recommendedName>
</protein>
<dbReference type="InterPro" id="IPR040182">
    <property type="entry name" value="ATG13"/>
</dbReference>
<feature type="region of interest" description="Disordered" evidence="4">
    <location>
        <begin position="373"/>
        <end position="490"/>
    </location>
</feature>
<keyword evidence="2 3" id="KW-0072">Autophagy</keyword>
<gene>
    <name evidence="6" type="ORF">BD324DRAFT_678471</name>
</gene>
<evidence type="ECO:0000313" key="6">
    <source>
        <dbReference type="EMBL" id="ORX41078.1"/>
    </source>
</evidence>
<dbReference type="Pfam" id="PF10033">
    <property type="entry name" value="ATG13"/>
    <property type="match status" value="1"/>
</dbReference>
<proteinExistence type="inferred from homology"/>
<feature type="compositionally biased region" description="Low complexity" evidence="4">
    <location>
        <begin position="460"/>
        <end position="478"/>
    </location>
</feature>